<sequence>MSYIAQPFNLVSSTIPYFYRCDIKTSQICDQEITYDQFEFIFSKVEVFYLNNCVVRNKNDEIVPLEKLVKTLPKIEKIHFQDTTSCSSITSNTVKELLKIPHFSKITEVVLWEIPEKFDLETFYIYFKKNKHTNFRLHFADSLSEAYKILLEAIVDEIIAAENHGYKIPYFYFAGLQNEKWEKVDLLICQQNKQ</sequence>
<dbReference type="Proteomes" id="UP000887578">
    <property type="component" value="Unplaced"/>
</dbReference>
<proteinExistence type="predicted"/>
<name>A0A914PUZ5_9BILA</name>
<evidence type="ECO:0000313" key="1">
    <source>
        <dbReference type="Proteomes" id="UP000887578"/>
    </source>
</evidence>
<organism evidence="1 2">
    <name type="scientific">Panagrolaimus davidi</name>
    <dbReference type="NCBI Taxonomy" id="227884"/>
    <lineage>
        <taxon>Eukaryota</taxon>
        <taxon>Metazoa</taxon>
        <taxon>Ecdysozoa</taxon>
        <taxon>Nematoda</taxon>
        <taxon>Chromadorea</taxon>
        <taxon>Rhabditida</taxon>
        <taxon>Tylenchina</taxon>
        <taxon>Panagrolaimomorpha</taxon>
        <taxon>Panagrolaimoidea</taxon>
        <taxon>Panagrolaimidae</taxon>
        <taxon>Panagrolaimus</taxon>
    </lineage>
</organism>
<protein>
    <submittedName>
        <fullName evidence="2">DUF38 domain-containing protein</fullName>
    </submittedName>
</protein>
<reference evidence="2" key="1">
    <citation type="submission" date="2022-11" db="UniProtKB">
        <authorList>
            <consortium name="WormBaseParasite"/>
        </authorList>
    </citation>
    <scope>IDENTIFICATION</scope>
</reference>
<accession>A0A914PUZ5</accession>
<dbReference type="WBParaSite" id="PDA_v2.g20112.t1">
    <property type="protein sequence ID" value="PDA_v2.g20112.t1"/>
    <property type="gene ID" value="PDA_v2.g20112"/>
</dbReference>
<dbReference type="AlphaFoldDB" id="A0A914PUZ5"/>
<keyword evidence="1" id="KW-1185">Reference proteome</keyword>
<evidence type="ECO:0000313" key="2">
    <source>
        <dbReference type="WBParaSite" id="PDA_v2.g20112.t1"/>
    </source>
</evidence>